<dbReference type="EMBL" id="LAZR01013502">
    <property type="protein sequence ID" value="KKM21667.1"/>
    <property type="molecule type" value="Genomic_DNA"/>
</dbReference>
<organism evidence="1">
    <name type="scientific">marine sediment metagenome</name>
    <dbReference type="NCBI Taxonomy" id="412755"/>
    <lineage>
        <taxon>unclassified sequences</taxon>
        <taxon>metagenomes</taxon>
        <taxon>ecological metagenomes</taxon>
    </lineage>
</organism>
<comment type="caution">
    <text evidence="1">The sequence shown here is derived from an EMBL/GenBank/DDBJ whole genome shotgun (WGS) entry which is preliminary data.</text>
</comment>
<dbReference type="SUPFAM" id="SSF48452">
    <property type="entry name" value="TPR-like"/>
    <property type="match status" value="1"/>
</dbReference>
<dbReference type="SMART" id="SM00028">
    <property type="entry name" value="TPR"/>
    <property type="match status" value="2"/>
</dbReference>
<reference evidence="1" key="1">
    <citation type="journal article" date="2015" name="Nature">
        <title>Complex archaea that bridge the gap between prokaryotes and eukaryotes.</title>
        <authorList>
            <person name="Spang A."/>
            <person name="Saw J.H."/>
            <person name="Jorgensen S.L."/>
            <person name="Zaremba-Niedzwiedzka K."/>
            <person name="Martijn J."/>
            <person name="Lind A.E."/>
            <person name="van Eijk R."/>
            <person name="Schleper C."/>
            <person name="Guy L."/>
            <person name="Ettema T.J."/>
        </authorList>
    </citation>
    <scope>NUCLEOTIDE SEQUENCE</scope>
</reference>
<accession>A0A0F9I2B3</accession>
<protein>
    <submittedName>
        <fullName evidence="1">Uncharacterized protein</fullName>
    </submittedName>
</protein>
<feature type="non-terminal residue" evidence="1">
    <location>
        <position position="189"/>
    </location>
</feature>
<dbReference type="InterPro" id="IPR019734">
    <property type="entry name" value="TPR_rpt"/>
</dbReference>
<name>A0A0F9I2B3_9ZZZZ</name>
<dbReference type="Gene3D" id="1.25.40.10">
    <property type="entry name" value="Tetratricopeptide repeat domain"/>
    <property type="match status" value="1"/>
</dbReference>
<evidence type="ECO:0000313" key="1">
    <source>
        <dbReference type="EMBL" id="KKM21667.1"/>
    </source>
</evidence>
<proteinExistence type="predicted"/>
<dbReference type="InterPro" id="IPR011990">
    <property type="entry name" value="TPR-like_helical_dom_sf"/>
</dbReference>
<gene>
    <name evidence="1" type="ORF">LCGC14_1633090</name>
</gene>
<sequence>MIKWPQSAKILLRVLKDKNYISRLESKHILTVTDLLIQLNFPNILCHSLKNILIYPGTQKIAFSSIESFARKIIKKLILNDEEKDKIISKLKILSDKIEYPEIEFFSHKVLEKKALDYFYLGIKAFFKENYKIAYNRFLRAIKLNRDDFLYFWNLAKVLVKLNQKTDAIKYYKRTLRLVKITKVDNKNV</sequence>
<dbReference type="AlphaFoldDB" id="A0A0F9I2B3"/>